<name>A0ACC0CQ94_9PEZI</name>
<dbReference type="EMBL" id="MU394367">
    <property type="protein sequence ID" value="KAI6082636.1"/>
    <property type="molecule type" value="Genomic_DNA"/>
</dbReference>
<dbReference type="Proteomes" id="UP001497680">
    <property type="component" value="Unassembled WGS sequence"/>
</dbReference>
<keyword evidence="2" id="KW-1185">Reference proteome</keyword>
<proteinExistence type="predicted"/>
<protein>
    <submittedName>
        <fullName evidence="1">Glycoside hydrolase family 5 protein</fullName>
    </submittedName>
</protein>
<keyword evidence="1" id="KW-0378">Hydrolase</keyword>
<sequence length="480" mass="52697">MARFGFLHWLLPVFLAIAGIPGSFASANAPRATWPNGPLVTSGRWIQDASGATVTYVGVNWPGSLDAMIPEGLQYQSVESIVSRIKSLGMNTIRLTYATEMVDQYYDNSQKDVTIQKALTDALGEDDGGSVYDKIITNNPSFNTSTTRLEVYDAIAAECAKQEVYVHLDNHVSKAGWCCSPLDGNAWWGDEFFNVDNWTRGLSFMAEHGKAWSNLMSMSLRNELRISLTSASVANTYNWEQWYSYIKQGADAINKANSDVLIFLSGLNSDQDLSPVVNGTALTPGTATFNRDDFSGYGDKLVLELHAYDNIIGPGPSNCIAVEEKLYNTGFKSLTDDATNQFPMVLTEFGLVQNGTASQNPYISCLLDYVPSRNAGWMIWQLGGSYYIREGTQDFDETWGLLSHDWSDWRSSDFVNNSLTPAVKKTFTINNDPDPNSGSAGTSDDESKGVSFKGNLALGLFDLALPSYVAILAISGIMFY</sequence>
<evidence type="ECO:0000313" key="2">
    <source>
        <dbReference type="Proteomes" id="UP001497680"/>
    </source>
</evidence>
<accession>A0ACC0CQ94</accession>
<evidence type="ECO:0000313" key="1">
    <source>
        <dbReference type="EMBL" id="KAI6082636.1"/>
    </source>
</evidence>
<gene>
    <name evidence="1" type="ORF">F4821DRAFT_208631</name>
</gene>
<comment type="caution">
    <text evidence="1">The sequence shown here is derived from an EMBL/GenBank/DDBJ whole genome shotgun (WGS) entry which is preliminary data.</text>
</comment>
<organism evidence="1 2">
    <name type="scientific">Hypoxylon rubiginosum</name>
    <dbReference type="NCBI Taxonomy" id="110542"/>
    <lineage>
        <taxon>Eukaryota</taxon>
        <taxon>Fungi</taxon>
        <taxon>Dikarya</taxon>
        <taxon>Ascomycota</taxon>
        <taxon>Pezizomycotina</taxon>
        <taxon>Sordariomycetes</taxon>
        <taxon>Xylariomycetidae</taxon>
        <taxon>Xylariales</taxon>
        <taxon>Hypoxylaceae</taxon>
        <taxon>Hypoxylon</taxon>
    </lineage>
</organism>
<reference evidence="1 2" key="1">
    <citation type="journal article" date="2022" name="New Phytol.">
        <title>Ecological generalism drives hyperdiversity of secondary metabolite gene clusters in xylarialean endophytes.</title>
        <authorList>
            <person name="Franco M.E.E."/>
            <person name="Wisecaver J.H."/>
            <person name="Arnold A.E."/>
            <person name="Ju Y.M."/>
            <person name="Slot J.C."/>
            <person name="Ahrendt S."/>
            <person name="Moore L.P."/>
            <person name="Eastman K.E."/>
            <person name="Scott K."/>
            <person name="Konkel Z."/>
            <person name="Mondo S.J."/>
            <person name="Kuo A."/>
            <person name="Hayes R.D."/>
            <person name="Haridas S."/>
            <person name="Andreopoulos B."/>
            <person name="Riley R."/>
            <person name="LaButti K."/>
            <person name="Pangilinan J."/>
            <person name="Lipzen A."/>
            <person name="Amirebrahimi M."/>
            <person name="Yan J."/>
            <person name="Adam C."/>
            <person name="Keymanesh K."/>
            <person name="Ng V."/>
            <person name="Louie K."/>
            <person name="Northen T."/>
            <person name="Drula E."/>
            <person name="Henrissat B."/>
            <person name="Hsieh H.M."/>
            <person name="Youens-Clark K."/>
            <person name="Lutzoni F."/>
            <person name="Miadlikowska J."/>
            <person name="Eastwood D.C."/>
            <person name="Hamelin R.C."/>
            <person name="Grigoriev I.V."/>
            <person name="U'Ren J.M."/>
        </authorList>
    </citation>
    <scope>NUCLEOTIDE SEQUENCE [LARGE SCALE GENOMIC DNA]</scope>
    <source>
        <strain evidence="1 2">ER1909</strain>
    </source>
</reference>